<keyword evidence="2" id="KW-1185">Reference proteome</keyword>
<organism evidence="1 2">
    <name type="scientific">Brachionus plicatilis</name>
    <name type="common">Marine rotifer</name>
    <name type="synonym">Brachionus muelleri</name>
    <dbReference type="NCBI Taxonomy" id="10195"/>
    <lineage>
        <taxon>Eukaryota</taxon>
        <taxon>Metazoa</taxon>
        <taxon>Spiralia</taxon>
        <taxon>Gnathifera</taxon>
        <taxon>Rotifera</taxon>
        <taxon>Eurotatoria</taxon>
        <taxon>Monogononta</taxon>
        <taxon>Pseudotrocha</taxon>
        <taxon>Ploima</taxon>
        <taxon>Brachionidae</taxon>
        <taxon>Brachionus</taxon>
    </lineage>
</organism>
<proteinExistence type="predicted"/>
<dbReference type="AlphaFoldDB" id="A0A3M7SNZ6"/>
<evidence type="ECO:0000313" key="1">
    <source>
        <dbReference type="EMBL" id="RNA37533.1"/>
    </source>
</evidence>
<dbReference type="EMBL" id="REGN01001033">
    <property type="protein sequence ID" value="RNA37533.1"/>
    <property type="molecule type" value="Genomic_DNA"/>
</dbReference>
<name>A0A3M7SNZ6_BRAPC</name>
<protein>
    <submittedName>
        <fullName evidence="1">Uncharacterized protein</fullName>
    </submittedName>
</protein>
<sequence>MVLSGKIIQNNAQISFRTNSTDLSEFGKIFNLNYSLPLIARLVDEYNRGFTSRFLCISTPLCGCFLTLKSYNWLKELIF</sequence>
<reference evidence="1 2" key="1">
    <citation type="journal article" date="2018" name="Sci. Rep.">
        <title>Genomic signatures of local adaptation to the degree of environmental predictability in rotifers.</title>
        <authorList>
            <person name="Franch-Gras L."/>
            <person name="Hahn C."/>
            <person name="Garcia-Roger E.M."/>
            <person name="Carmona M.J."/>
            <person name="Serra M."/>
            <person name="Gomez A."/>
        </authorList>
    </citation>
    <scope>NUCLEOTIDE SEQUENCE [LARGE SCALE GENOMIC DNA]</scope>
    <source>
        <strain evidence="1">HYR1</strain>
    </source>
</reference>
<evidence type="ECO:0000313" key="2">
    <source>
        <dbReference type="Proteomes" id="UP000276133"/>
    </source>
</evidence>
<accession>A0A3M7SNZ6</accession>
<dbReference type="Proteomes" id="UP000276133">
    <property type="component" value="Unassembled WGS sequence"/>
</dbReference>
<comment type="caution">
    <text evidence="1">The sequence shown here is derived from an EMBL/GenBank/DDBJ whole genome shotgun (WGS) entry which is preliminary data.</text>
</comment>
<gene>
    <name evidence="1" type="ORF">BpHYR1_003760</name>
</gene>